<keyword evidence="1" id="KW-0479">Metal-binding</keyword>
<dbReference type="Proteomes" id="UP000027265">
    <property type="component" value="Unassembled WGS sequence"/>
</dbReference>
<name>A0A067PB33_9AGAM</name>
<dbReference type="EMBL" id="KL197742">
    <property type="protein sequence ID" value="KDQ52138.1"/>
    <property type="molecule type" value="Genomic_DNA"/>
</dbReference>
<dbReference type="InParanoid" id="A0A067PB33"/>
<evidence type="ECO:0000313" key="5">
    <source>
        <dbReference type="Proteomes" id="UP000027265"/>
    </source>
</evidence>
<dbReference type="Gene3D" id="3.30.40.10">
    <property type="entry name" value="Zinc/RING finger domain, C3HC4 (zinc finger)"/>
    <property type="match status" value="1"/>
</dbReference>
<organism evidence="4 5">
    <name type="scientific">Jaapia argillacea MUCL 33604</name>
    <dbReference type="NCBI Taxonomy" id="933084"/>
    <lineage>
        <taxon>Eukaryota</taxon>
        <taxon>Fungi</taxon>
        <taxon>Dikarya</taxon>
        <taxon>Basidiomycota</taxon>
        <taxon>Agaricomycotina</taxon>
        <taxon>Agaricomycetes</taxon>
        <taxon>Agaricomycetidae</taxon>
        <taxon>Jaapiales</taxon>
        <taxon>Jaapiaceae</taxon>
        <taxon>Jaapia</taxon>
    </lineage>
</organism>
<dbReference type="SUPFAM" id="SSF57903">
    <property type="entry name" value="FYVE/PHD zinc finger"/>
    <property type="match status" value="1"/>
</dbReference>
<gene>
    <name evidence="4" type="ORF">JAAARDRAFT_50409</name>
</gene>
<dbReference type="InterPro" id="IPR017907">
    <property type="entry name" value="Znf_RING_CS"/>
</dbReference>
<evidence type="ECO:0000256" key="1">
    <source>
        <dbReference type="ARBA" id="ARBA00022723"/>
    </source>
</evidence>
<protein>
    <submittedName>
        <fullName evidence="4">Uncharacterized protein</fullName>
    </submittedName>
</protein>
<dbReference type="PROSITE" id="PS00518">
    <property type="entry name" value="ZF_RING_1"/>
    <property type="match status" value="1"/>
</dbReference>
<sequence>MARTKQTTTKSTGGTAAKKTILGSKFAGPVAGKAGRKSRSRSPNPLVKIAESWCCLCSNGGISVDCDRCDHTICVECVPGLGAIPTQDMANILFVCLSCHNKDEEMRDHPYMGVYRLSAGNGPLVPYQKEPLQVEAHHVFKIGNRFSTDPLAIIIFALNGIPI</sequence>
<evidence type="ECO:0000313" key="4">
    <source>
        <dbReference type="EMBL" id="KDQ52138.1"/>
    </source>
</evidence>
<dbReference type="GO" id="GO:0008270">
    <property type="term" value="F:zinc ion binding"/>
    <property type="evidence" value="ECO:0007669"/>
    <property type="project" value="UniProtKB-KW"/>
</dbReference>
<keyword evidence="3" id="KW-0862">Zinc</keyword>
<proteinExistence type="predicted"/>
<dbReference type="InterPro" id="IPR013083">
    <property type="entry name" value="Znf_RING/FYVE/PHD"/>
</dbReference>
<reference evidence="5" key="1">
    <citation type="journal article" date="2014" name="Proc. Natl. Acad. Sci. U.S.A.">
        <title>Extensive sampling of basidiomycete genomes demonstrates inadequacy of the white-rot/brown-rot paradigm for wood decay fungi.</title>
        <authorList>
            <person name="Riley R."/>
            <person name="Salamov A.A."/>
            <person name="Brown D.W."/>
            <person name="Nagy L.G."/>
            <person name="Floudas D."/>
            <person name="Held B.W."/>
            <person name="Levasseur A."/>
            <person name="Lombard V."/>
            <person name="Morin E."/>
            <person name="Otillar R."/>
            <person name="Lindquist E.A."/>
            <person name="Sun H."/>
            <person name="LaButti K.M."/>
            <person name="Schmutz J."/>
            <person name="Jabbour D."/>
            <person name="Luo H."/>
            <person name="Baker S.E."/>
            <person name="Pisabarro A.G."/>
            <person name="Walton J.D."/>
            <person name="Blanchette R.A."/>
            <person name="Henrissat B."/>
            <person name="Martin F."/>
            <person name="Cullen D."/>
            <person name="Hibbett D.S."/>
            <person name="Grigoriev I.V."/>
        </authorList>
    </citation>
    <scope>NUCLEOTIDE SEQUENCE [LARGE SCALE GENOMIC DNA]</scope>
    <source>
        <strain evidence="5">MUCL 33604</strain>
    </source>
</reference>
<dbReference type="STRING" id="933084.A0A067PB33"/>
<dbReference type="HOGENOM" id="CLU_1627318_0_0_1"/>
<dbReference type="InterPro" id="IPR011011">
    <property type="entry name" value="Znf_FYVE_PHD"/>
</dbReference>
<evidence type="ECO:0000256" key="2">
    <source>
        <dbReference type="ARBA" id="ARBA00022771"/>
    </source>
</evidence>
<evidence type="ECO:0000256" key="3">
    <source>
        <dbReference type="ARBA" id="ARBA00022833"/>
    </source>
</evidence>
<dbReference type="AlphaFoldDB" id="A0A067PB33"/>
<keyword evidence="2" id="KW-0863">Zinc-finger</keyword>
<accession>A0A067PB33</accession>
<keyword evidence="5" id="KW-1185">Reference proteome</keyword>